<dbReference type="GO" id="GO:0006083">
    <property type="term" value="P:acetate metabolic process"/>
    <property type="evidence" value="ECO:0007669"/>
    <property type="project" value="InterPro"/>
</dbReference>
<comment type="similarity">
    <text evidence="1">Belongs to the acetyl-CoA hydrolase/transferase family.</text>
</comment>
<feature type="domain" description="Acetyl-CoA hydrolase/transferase C-terminal" evidence="4">
    <location>
        <begin position="269"/>
        <end position="421"/>
    </location>
</feature>
<dbReference type="Gene3D" id="3.30.750.70">
    <property type="entry name" value="4-hydroxybutyrate coenzyme like domains"/>
    <property type="match status" value="1"/>
</dbReference>
<dbReference type="GO" id="GO:0008775">
    <property type="term" value="F:acetate CoA-transferase activity"/>
    <property type="evidence" value="ECO:0007669"/>
    <property type="project" value="InterPro"/>
</dbReference>
<dbReference type="Gene3D" id="3.40.1080.20">
    <property type="entry name" value="Acetyl-CoA hydrolase/transferase C-terminal domain"/>
    <property type="match status" value="1"/>
</dbReference>
<accession>A0A833M047</accession>
<dbReference type="InterPro" id="IPR046433">
    <property type="entry name" value="ActCoA_hydro"/>
</dbReference>
<proteinExistence type="inferred from homology"/>
<dbReference type="PANTHER" id="PTHR21432:SF20">
    <property type="entry name" value="ACETYL-COA HYDROLASE"/>
    <property type="match status" value="1"/>
</dbReference>
<dbReference type="SUPFAM" id="SSF100950">
    <property type="entry name" value="NagB/RpiA/CoA transferase-like"/>
    <property type="match status" value="2"/>
</dbReference>
<organism evidence="5 6">
    <name type="scientific">Leptonema illini</name>
    <dbReference type="NCBI Taxonomy" id="183"/>
    <lineage>
        <taxon>Bacteria</taxon>
        <taxon>Pseudomonadati</taxon>
        <taxon>Spirochaetota</taxon>
        <taxon>Spirochaetia</taxon>
        <taxon>Leptospirales</taxon>
        <taxon>Leptospiraceae</taxon>
        <taxon>Leptonema</taxon>
    </lineage>
</organism>
<evidence type="ECO:0000259" key="4">
    <source>
        <dbReference type="Pfam" id="PF13336"/>
    </source>
</evidence>
<evidence type="ECO:0000313" key="5">
    <source>
        <dbReference type="EMBL" id="KAB2934916.1"/>
    </source>
</evidence>
<dbReference type="AlphaFoldDB" id="A0A833M047"/>
<comment type="caution">
    <text evidence="5">The sequence shown here is derived from an EMBL/GenBank/DDBJ whole genome shotgun (WGS) entry which is preliminary data.</text>
</comment>
<gene>
    <name evidence="5" type="ORF">F9K24_03810</name>
</gene>
<keyword evidence="5" id="KW-0378">Hydrolase</keyword>
<protein>
    <submittedName>
        <fullName evidence="5">Acetyl-CoA hydrolase/transferase family protein</fullName>
    </submittedName>
</protein>
<evidence type="ECO:0000259" key="3">
    <source>
        <dbReference type="Pfam" id="PF02550"/>
    </source>
</evidence>
<evidence type="ECO:0000313" key="6">
    <source>
        <dbReference type="Proteomes" id="UP000460298"/>
    </source>
</evidence>
<dbReference type="PANTHER" id="PTHR21432">
    <property type="entry name" value="ACETYL-COA HYDROLASE-RELATED"/>
    <property type="match status" value="1"/>
</dbReference>
<sequence>MNIIDQYNSKRLSADEAIAFVKSGHRVFLDGNAAMPMELIRSLAKRGHELDSVELNHLLTFGEDHFREIPGIRDNAWFLGPSIRQAVNENRSDYIPIFLSEIATLVRSGEWPIDVALIHVSPPDRYGYMSYGVETSITKPCTEMAKLVIAQVNPRMPRALGDCFIHVSDVDYIVEHEEDIIEIPAKECSEQEKQIGENVAKLVQDDATLQLGIGGIPNAVLACLGNRHNLGIHTEMFADGILPLVEAGVINNQKKGLHRGKVVSGFCMGSKELYQAIDNNPFYDFHPNHYTNDPAIIAQNYRMTAINSAIEIDLTGQVCADSMGEYIFSGIGGQVDFIRGASRCPTGVPIVALPSTAKSGKLSRIVPTLTKGAGVVTSRGDVHWVVSEFGAVNLFGKNLRQRADLLIGISHPDFRAELRKESKWATKDL</sequence>
<evidence type="ECO:0000256" key="2">
    <source>
        <dbReference type="ARBA" id="ARBA00022679"/>
    </source>
</evidence>
<keyword evidence="2 5" id="KW-0808">Transferase</keyword>
<feature type="domain" description="Acetyl-CoA hydrolase/transferase N-terminal" evidence="3">
    <location>
        <begin position="5"/>
        <end position="182"/>
    </location>
</feature>
<dbReference type="GO" id="GO:0016787">
    <property type="term" value="F:hydrolase activity"/>
    <property type="evidence" value="ECO:0007669"/>
    <property type="project" value="UniProtKB-KW"/>
</dbReference>
<dbReference type="InterPro" id="IPR003702">
    <property type="entry name" value="ActCoA_hydro_N"/>
</dbReference>
<dbReference type="Pfam" id="PF13336">
    <property type="entry name" value="AcetylCoA_hyd_C"/>
    <property type="match status" value="1"/>
</dbReference>
<dbReference type="EMBL" id="WBUI01000002">
    <property type="protein sequence ID" value="KAB2934916.1"/>
    <property type="molecule type" value="Genomic_DNA"/>
</dbReference>
<dbReference type="Gene3D" id="3.40.1080.10">
    <property type="entry name" value="Glutaconate Coenzyme A-transferase"/>
    <property type="match status" value="1"/>
</dbReference>
<dbReference type="InterPro" id="IPR038460">
    <property type="entry name" value="AcetylCoA_hyd_C_sf"/>
</dbReference>
<dbReference type="InterPro" id="IPR026888">
    <property type="entry name" value="AcetylCoA_hyd_C"/>
</dbReference>
<evidence type="ECO:0000256" key="1">
    <source>
        <dbReference type="ARBA" id="ARBA00009632"/>
    </source>
</evidence>
<dbReference type="InterPro" id="IPR037171">
    <property type="entry name" value="NagB/RpiA_transferase-like"/>
</dbReference>
<dbReference type="Pfam" id="PF02550">
    <property type="entry name" value="AcetylCoA_hydro"/>
    <property type="match status" value="1"/>
</dbReference>
<dbReference type="Proteomes" id="UP000460298">
    <property type="component" value="Unassembled WGS sequence"/>
</dbReference>
<name>A0A833M047_9LEPT</name>
<reference evidence="5 6" key="1">
    <citation type="submission" date="2019-10" db="EMBL/GenBank/DDBJ databases">
        <title>Extracellular Electron Transfer in a Candidatus Methanoperedens spp. Enrichment Culture.</title>
        <authorList>
            <person name="Berger S."/>
            <person name="Rangel Shaw D."/>
            <person name="Berben T."/>
            <person name="In 'T Zandt M."/>
            <person name="Frank J."/>
            <person name="Reimann J."/>
            <person name="Jetten M.S.M."/>
            <person name="Welte C.U."/>
        </authorList>
    </citation>
    <scope>NUCLEOTIDE SEQUENCE [LARGE SCALE GENOMIC DNA]</scope>
    <source>
        <strain evidence="5">SB12</strain>
    </source>
</reference>